<feature type="compositionally biased region" description="Basic and acidic residues" evidence="1">
    <location>
        <begin position="754"/>
        <end position="771"/>
    </location>
</feature>
<sequence length="1159" mass="134706">MKKRLLKPVESEEELDEELPHPVGEESSDDFGTKKKLIKNKFGAFSENVDQISQKKEKRRGGTGVLGTLIDSIREKDTQKMDDSEFESVSEKDEQFKTSKVKRLSKKRKKKGADSIDVSNLLCSLDNTSKQKSKSKSNRDLDTMFESFSMPSSDSESNFGSKMDDFENDVIDRKVDKEIHDNTSEEDDEFLNLTEIEMALRKCVKNDYNPSLELNEWLPTQCIDVRSEVAHQMDDDVIINEITEKHEFFYSQWIEQIGYLSSLTKGFTRNIQECFVREGQISSISNIKESNPELLLDPEDKILITVQNSDACVILNRLVNIANSQEKLIIEMSKETGISNIDEKDSTIRLKYGIISLKARSKLWWFCRMAEHCGLVGREGNSMIKYYVLDKSRKKTSNSIFSTNADIISSIDPSMELFNKNNSESNMDDDNDMTGDECGENHAETEQISEMDSKWLDISSIKVSNKVRPWERRAKKVETKSQNVEESIANCSKKELFKFMLKNIGPRPIWTNSGAIGDVNNHNKFNIEIEPPTNLSLREQGQMKIKWLQMKNQAEKLATHHFKIMDPETKDLDHDNLKYWCKLFKVNLLFPPCKSDNIRRVGNNDTINSNILLEKNPEIVEVMKDVKNNQYVNNQKISPLSYFENITENKRNSLPLDVEFISESDGEAIEEIDQGYDHAPEVEEKKGEEKEEEGEEEVEEEEEQEEEEEKDEKDVRGADDMDQVNANHYNEGENKLADVNEYHSAEEIFDQEIDEKTESDKEGNIKEREANENSEEETNLKMRIEAHKRLKAIRKKRMKLKRKMMERYGHLFENEAEESDDDGIKILRRGIGGDYSDDDDDDDDIDWDELSGFSDFIDDNNYENGELDGDAIQAHLKHMKEIEEKQYRQLFTLEGIKERKNKVYGFAAGQDDGIEGETRLEKKKNELLFNSAFFDDDVISEFWTDEEELDDYEEEIDERNLTEMLGLNYEEWQNSLPKKTNSSDESLNEQRKLKYNILKESLIKEASGSINILKQRLKSIQTKLSIEENISPNEKNQLQTKYIECMEKLKKLLHSIHSACNKCIYENPQFFDHIDIYEYIQRREESRSKKKFKAKNTEDKIKQKCKYQNKYLRENVNPLNKIGKTGSDSEDDIINRKRVQKNGKNIVNVKGGRFKISKK</sequence>
<dbReference type="AlphaFoldDB" id="A0A7S7LJ60"/>
<feature type="compositionally biased region" description="Basic and acidic residues" evidence="1">
    <location>
        <begin position="675"/>
        <end position="689"/>
    </location>
</feature>
<accession>A0A7S7LJ60</accession>
<dbReference type="Proteomes" id="UP000593906">
    <property type="component" value="Chromosome 1"/>
</dbReference>
<name>A0A7S7LJ60_CRYPV</name>
<reference evidence="2 3" key="1">
    <citation type="submission" date="2019-09" db="EMBL/GenBank/DDBJ databases">
        <title>Consistent, comparative and evidence-based genome assembly and annotation for Cryptosporidium parvum, C. hominis and C. tyzzeri.</title>
        <authorList>
            <person name="Baptista R.P."/>
            <person name="Li Y."/>
            <person name="Sateriale A."/>
            <person name="Ansell B."/>
            <person name="Jex A."/>
            <person name="Sanders M."/>
            <person name="Brooks K."/>
            <person name="Tracey A."/>
            <person name="Berriman M."/>
            <person name="Striepen B."/>
            <person name="Cotton J.A."/>
            <person name="Kissinger J.C."/>
        </authorList>
    </citation>
    <scope>NUCLEOTIDE SEQUENCE [LARGE SCALE GENOMIC DNA]</scope>
    <source>
        <strain evidence="2 3">IOWA-ATCC</strain>
    </source>
</reference>
<organism evidence="2 3">
    <name type="scientific">Cryptosporidium parvum</name>
    <dbReference type="NCBI Taxonomy" id="5807"/>
    <lineage>
        <taxon>Eukaryota</taxon>
        <taxon>Sar</taxon>
        <taxon>Alveolata</taxon>
        <taxon>Apicomplexa</taxon>
        <taxon>Conoidasida</taxon>
        <taxon>Coccidia</taxon>
        <taxon>Eucoccidiorida</taxon>
        <taxon>Eimeriorina</taxon>
        <taxon>Cryptosporidiidae</taxon>
        <taxon>Cryptosporidium</taxon>
    </lineage>
</organism>
<feature type="region of interest" description="Disordered" evidence="1">
    <location>
        <begin position="73"/>
        <end position="106"/>
    </location>
</feature>
<gene>
    <name evidence="2" type="ORF">CPATCC_000014</name>
</gene>
<feature type="compositionally biased region" description="Acidic residues" evidence="1">
    <location>
        <begin position="690"/>
        <end position="711"/>
    </location>
</feature>
<feature type="region of interest" description="Disordered" evidence="1">
    <location>
        <begin position="748"/>
        <end position="777"/>
    </location>
</feature>
<feature type="region of interest" description="Disordered" evidence="1">
    <location>
        <begin position="675"/>
        <end position="719"/>
    </location>
</feature>
<dbReference type="OMA" id="PHELNIN"/>
<proteinExistence type="predicted"/>
<evidence type="ECO:0000256" key="1">
    <source>
        <dbReference type="SAM" id="MobiDB-lite"/>
    </source>
</evidence>
<evidence type="ECO:0000313" key="2">
    <source>
        <dbReference type="EMBL" id="QOY43245.1"/>
    </source>
</evidence>
<feature type="region of interest" description="Disordered" evidence="1">
    <location>
        <begin position="1"/>
        <end position="32"/>
    </location>
</feature>
<dbReference type="EMBL" id="CP044422">
    <property type="protein sequence ID" value="QOY43245.1"/>
    <property type="molecule type" value="Genomic_DNA"/>
</dbReference>
<dbReference type="VEuPathDB" id="CryptoDB:CPATCC_0035500"/>
<evidence type="ECO:0000313" key="3">
    <source>
        <dbReference type="Proteomes" id="UP000593906"/>
    </source>
</evidence>
<protein>
    <submittedName>
        <fullName evidence="2">Uncharacterized protein</fullName>
    </submittedName>
</protein>
<feature type="compositionally biased region" description="Basic and acidic residues" evidence="1">
    <location>
        <begin position="73"/>
        <end position="97"/>
    </location>
</feature>